<feature type="transmembrane region" description="Helical" evidence="8">
    <location>
        <begin position="218"/>
        <end position="241"/>
    </location>
</feature>
<dbReference type="GO" id="GO:0005886">
    <property type="term" value="C:plasma membrane"/>
    <property type="evidence" value="ECO:0007669"/>
    <property type="project" value="UniProtKB-SubCell"/>
</dbReference>
<evidence type="ECO:0000313" key="11">
    <source>
        <dbReference type="Proteomes" id="UP000886883"/>
    </source>
</evidence>
<evidence type="ECO:0000313" key="10">
    <source>
        <dbReference type="EMBL" id="HJB91731.1"/>
    </source>
</evidence>
<dbReference type="AlphaFoldDB" id="A0A9D2SE41"/>
<feature type="transmembrane region" description="Helical" evidence="8">
    <location>
        <begin position="278"/>
        <end position="297"/>
    </location>
</feature>
<feature type="transmembrane region" description="Helical" evidence="8">
    <location>
        <begin position="102"/>
        <end position="124"/>
    </location>
</feature>
<dbReference type="InterPro" id="IPR024989">
    <property type="entry name" value="MFS_assoc_dom"/>
</dbReference>
<comment type="subcellular location">
    <subcellularLocation>
        <location evidence="1">Cell inner membrane</location>
        <topology evidence="1">Multi-pass membrane protein</topology>
    </subcellularLocation>
</comment>
<evidence type="ECO:0000256" key="3">
    <source>
        <dbReference type="ARBA" id="ARBA00022475"/>
    </source>
</evidence>
<dbReference type="SUPFAM" id="SSF103473">
    <property type="entry name" value="MFS general substrate transporter"/>
    <property type="match status" value="1"/>
</dbReference>
<keyword evidence="7 8" id="KW-0472">Membrane</keyword>
<evidence type="ECO:0000256" key="1">
    <source>
        <dbReference type="ARBA" id="ARBA00004429"/>
    </source>
</evidence>
<evidence type="ECO:0000256" key="8">
    <source>
        <dbReference type="SAM" id="Phobius"/>
    </source>
</evidence>
<organism evidence="10 11">
    <name type="scientific">Candidatus Eisenbergiella merdigallinarum</name>
    <dbReference type="NCBI Taxonomy" id="2838552"/>
    <lineage>
        <taxon>Bacteria</taxon>
        <taxon>Bacillati</taxon>
        <taxon>Bacillota</taxon>
        <taxon>Clostridia</taxon>
        <taxon>Lachnospirales</taxon>
        <taxon>Lachnospiraceae</taxon>
        <taxon>Eisenbergiella</taxon>
    </lineage>
</organism>
<keyword evidence="6 8" id="KW-1133">Transmembrane helix</keyword>
<dbReference type="GO" id="GO:0030395">
    <property type="term" value="F:lactose binding"/>
    <property type="evidence" value="ECO:0007669"/>
    <property type="project" value="TreeGrafter"/>
</dbReference>
<evidence type="ECO:0000259" key="9">
    <source>
        <dbReference type="Pfam" id="PF12832"/>
    </source>
</evidence>
<dbReference type="GO" id="GO:0015528">
    <property type="term" value="F:lactose:proton symporter activity"/>
    <property type="evidence" value="ECO:0007669"/>
    <property type="project" value="TreeGrafter"/>
</dbReference>
<evidence type="ECO:0000256" key="2">
    <source>
        <dbReference type="ARBA" id="ARBA00022448"/>
    </source>
</evidence>
<name>A0A9D2SE41_9FIRM</name>
<evidence type="ECO:0000256" key="5">
    <source>
        <dbReference type="ARBA" id="ARBA00022692"/>
    </source>
</evidence>
<feature type="transmembrane region" description="Helical" evidence="8">
    <location>
        <begin position="163"/>
        <end position="182"/>
    </location>
</feature>
<comment type="caution">
    <text evidence="10">The sequence shown here is derived from an EMBL/GenBank/DDBJ whole genome shotgun (WGS) entry which is preliminary data.</text>
</comment>
<feature type="transmembrane region" description="Helical" evidence="8">
    <location>
        <begin position="303"/>
        <end position="330"/>
    </location>
</feature>
<dbReference type="PANTHER" id="PTHR23522">
    <property type="entry name" value="BLL5896 PROTEIN"/>
    <property type="match status" value="1"/>
</dbReference>
<keyword evidence="5 8" id="KW-0812">Transmembrane</keyword>
<proteinExistence type="predicted"/>
<accession>A0A9D2SE41</accession>
<dbReference type="EMBL" id="DWXE01000039">
    <property type="protein sequence ID" value="HJB91731.1"/>
    <property type="molecule type" value="Genomic_DNA"/>
</dbReference>
<protein>
    <submittedName>
        <fullName evidence="10">MFS transporter</fullName>
    </submittedName>
</protein>
<evidence type="ECO:0000256" key="4">
    <source>
        <dbReference type="ARBA" id="ARBA00022519"/>
    </source>
</evidence>
<feature type="transmembrane region" description="Helical" evidence="8">
    <location>
        <begin position="78"/>
        <end position="96"/>
    </location>
</feature>
<dbReference type="PANTHER" id="PTHR23522:SF10">
    <property type="entry name" value="3-PHENYLPROPIONIC ACID TRANSPORTER-RELATED"/>
    <property type="match status" value="1"/>
</dbReference>
<dbReference type="InterPro" id="IPR036259">
    <property type="entry name" value="MFS_trans_sf"/>
</dbReference>
<feature type="transmembrane region" description="Helical" evidence="8">
    <location>
        <begin position="12"/>
        <end position="32"/>
    </location>
</feature>
<dbReference type="Pfam" id="PF12832">
    <property type="entry name" value="MFS_1_like"/>
    <property type="match status" value="1"/>
</dbReference>
<feature type="domain" description="Major facilitator superfamily associated" evidence="9">
    <location>
        <begin position="21"/>
        <end position="374"/>
    </location>
</feature>
<dbReference type="Gene3D" id="1.20.1250.20">
    <property type="entry name" value="MFS general substrate transporter like domains"/>
    <property type="match status" value="2"/>
</dbReference>
<feature type="transmembrane region" description="Helical" evidence="8">
    <location>
        <begin position="253"/>
        <end position="271"/>
    </location>
</feature>
<gene>
    <name evidence="10" type="ORF">H9763_09760</name>
</gene>
<reference evidence="10" key="2">
    <citation type="submission" date="2021-04" db="EMBL/GenBank/DDBJ databases">
        <authorList>
            <person name="Gilroy R."/>
        </authorList>
    </citation>
    <scope>NUCLEOTIDE SEQUENCE</scope>
    <source>
        <strain evidence="10">USAMLcec3-2134</strain>
    </source>
</reference>
<feature type="transmembrane region" description="Helical" evidence="8">
    <location>
        <begin position="371"/>
        <end position="392"/>
    </location>
</feature>
<keyword evidence="3" id="KW-1003">Cell membrane</keyword>
<feature type="transmembrane region" description="Helical" evidence="8">
    <location>
        <begin position="47"/>
        <end position="66"/>
    </location>
</feature>
<feature type="transmembrane region" description="Helical" evidence="8">
    <location>
        <begin position="342"/>
        <end position="359"/>
    </location>
</feature>
<keyword evidence="2" id="KW-0813">Transport</keyword>
<evidence type="ECO:0000256" key="6">
    <source>
        <dbReference type="ARBA" id="ARBA00022989"/>
    </source>
</evidence>
<evidence type="ECO:0000256" key="7">
    <source>
        <dbReference type="ARBA" id="ARBA00023136"/>
    </source>
</evidence>
<keyword evidence="4" id="KW-0997">Cell inner membrane</keyword>
<reference evidence="10" key="1">
    <citation type="journal article" date="2021" name="PeerJ">
        <title>Extensive microbial diversity within the chicken gut microbiome revealed by metagenomics and culture.</title>
        <authorList>
            <person name="Gilroy R."/>
            <person name="Ravi A."/>
            <person name="Getino M."/>
            <person name="Pursley I."/>
            <person name="Horton D.L."/>
            <person name="Alikhan N.F."/>
            <person name="Baker D."/>
            <person name="Gharbi K."/>
            <person name="Hall N."/>
            <person name="Watson M."/>
            <person name="Adriaenssens E.M."/>
            <person name="Foster-Nyarko E."/>
            <person name="Jarju S."/>
            <person name="Secka A."/>
            <person name="Antonio M."/>
            <person name="Oren A."/>
            <person name="Chaudhuri R.R."/>
            <person name="La Ragione R."/>
            <person name="Hildebrand F."/>
            <person name="Pallen M.J."/>
        </authorList>
    </citation>
    <scope>NUCLEOTIDE SEQUENCE</scope>
    <source>
        <strain evidence="10">USAMLcec3-2134</strain>
    </source>
</reference>
<sequence length="404" mass="43778">MKRKRTRDECPVWLLLALNAFLYISSALYSPFLSAYYTQNGLSPSEIGILMCVGPVASVLIQPLWARASDASGKAKTFAALVMAGTALSLLTYYLGHSFGGFLFSSVLLALFSTSVNPMTDAIVIRNANRCHYNFALIRMGGTVGYAVVVLLAGIYLRRYPAAQFFLAAASYLALMGFVLIMPRQENRLPVSPPSGRKESRRKPAFLRLGDIFEDKKVVYVLAFAFVFQVGASFCSAFLGVYAVELGYGQSQIGLLNCISASSEIPILLGIRKLTRKFGALHLIAASTFLMGIRLFLVSGGSLPFFMLAQAMQGVTYMVVHFGCATFIGGCVKSGKSFQGQSVLYIIQAGLASIVGNVLGGRLADLAGNRLSYRLTGGFVLLAAVIVIFALYMQERKERRSPLS</sequence>
<dbReference type="Proteomes" id="UP000886883">
    <property type="component" value="Unassembled WGS sequence"/>
</dbReference>
<feature type="transmembrane region" description="Helical" evidence="8">
    <location>
        <begin position="136"/>
        <end position="157"/>
    </location>
</feature>